<evidence type="ECO:0000256" key="6">
    <source>
        <dbReference type="ARBA" id="ARBA00023002"/>
    </source>
</evidence>
<comment type="similarity">
    <text evidence="3 8">Belongs to the methylenetetrahydrofolate reductase family.</text>
</comment>
<dbReference type="GO" id="GO:0035999">
    <property type="term" value="P:tetrahydrofolate interconversion"/>
    <property type="evidence" value="ECO:0007669"/>
    <property type="project" value="UniProtKB-UniPathway"/>
</dbReference>
<dbReference type="AlphaFoldDB" id="A0A4R1B708"/>
<evidence type="ECO:0000313" key="10">
    <source>
        <dbReference type="Proteomes" id="UP000295244"/>
    </source>
</evidence>
<protein>
    <recommendedName>
        <fullName evidence="8">Methylenetetrahydrofolate reductase</fullName>
    </recommendedName>
</protein>
<dbReference type="InterPro" id="IPR029041">
    <property type="entry name" value="FAD-linked_oxidoreductase-like"/>
</dbReference>
<dbReference type="GO" id="GO:0005829">
    <property type="term" value="C:cytosol"/>
    <property type="evidence" value="ECO:0007669"/>
    <property type="project" value="TreeGrafter"/>
</dbReference>
<comment type="pathway">
    <text evidence="2 8">One-carbon metabolism; tetrahydrofolate interconversion.</text>
</comment>
<dbReference type="GO" id="GO:0106312">
    <property type="term" value="F:methylenetetrahydrofolate reductase (NADH) activity"/>
    <property type="evidence" value="ECO:0007669"/>
    <property type="project" value="UniProtKB-EC"/>
</dbReference>
<dbReference type="Gene3D" id="3.20.20.220">
    <property type="match status" value="1"/>
</dbReference>
<evidence type="ECO:0000256" key="7">
    <source>
        <dbReference type="ARBA" id="ARBA00048628"/>
    </source>
</evidence>
<evidence type="ECO:0000256" key="3">
    <source>
        <dbReference type="ARBA" id="ARBA00006743"/>
    </source>
</evidence>
<keyword evidence="6 8" id="KW-0560">Oxidoreductase</keyword>
<dbReference type="OrthoDB" id="9812555at2"/>
<dbReference type="EMBL" id="SKBU01000055">
    <property type="protein sequence ID" value="TCJ11885.1"/>
    <property type="molecule type" value="Genomic_DNA"/>
</dbReference>
<sequence>MEIGDVRYEVIPLAGVEELVSEHVPKEVALTITASPVRGMGPTVELAERLAGAGWRVVPHLSARLVRDEGHLEEIVGRLQGAGVRDVFVIGGDAREPAGRFEGSAELLRAMHELGHCFEEVGIAGYPEGHPFIGDEDLSRAMEKKAPYATYIVSQICFDAELITGWAWRVKRRGIELPIWVGVPAPVESKKLFRISTRIGLGESARFLKKQRNWLIRLFLSSFSSSSSGYNPDPLVDALAPALLDPKSNIEGLHIYTFNELEKTEAWRAAKRWKLAKSEHEEKNF</sequence>
<evidence type="ECO:0000256" key="8">
    <source>
        <dbReference type="RuleBase" id="RU003862"/>
    </source>
</evidence>
<dbReference type="GO" id="GO:0009086">
    <property type="term" value="P:methionine biosynthetic process"/>
    <property type="evidence" value="ECO:0007669"/>
    <property type="project" value="TreeGrafter"/>
</dbReference>
<organism evidence="9 10">
    <name type="scientific">Rubrobacter taiwanensis</name>
    <dbReference type="NCBI Taxonomy" id="185139"/>
    <lineage>
        <taxon>Bacteria</taxon>
        <taxon>Bacillati</taxon>
        <taxon>Actinomycetota</taxon>
        <taxon>Rubrobacteria</taxon>
        <taxon>Rubrobacterales</taxon>
        <taxon>Rubrobacteraceae</taxon>
        <taxon>Rubrobacter</taxon>
    </lineage>
</organism>
<evidence type="ECO:0000256" key="4">
    <source>
        <dbReference type="ARBA" id="ARBA00022630"/>
    </source>
</evidence>
<proteinExistence type="inferred from homology"/>
<comment type="cofactor">
    <cofactor evidence="1 8">
        <name>FAD</name>
        <dbReference type="ChEBI" id="CHEBI:57692"/>
    </cofactor>
</comment>
<accession>A0A4R1B708</accession>
<comment type="caution">
    <text evidence="9">The sequence shown here is derived from an EMBL/GenBank/DDBJ whole genome shotgun (WGS) entry which is preliminary data.</text>
</comment>
<name>A0A4R1B708_9ACTN</name>
<dbReference type="Pfam" id="PF02219">
    <property type="entry name" value="MTHFR"/>
    <property type="match status" value="1"/>
</dbReference>
<dbReference type="UniPathway" id="UPA00193"/>
<reference evidence="9 10" key="1">
    <citation type="submission" date="2019-03" db="EMBL/GenBank/DDBJ databases">
        <title>Whole genome sequence of a novel Rubrobacter taiwanensis strain, isolated from Yellowstone National Park.</title>
        <authorList>
            <person name="Freed S."/>
            <person name="Ramaley R.F."/>
            <person name="Kyndt J.A."/>
        </authorList>
    </citation>
    <scope>NUCLEOTIDE SEQUENCE [LARGE SCALE GENOMIC DNA]</scope>
    <source>
        <strain evidence="9 10">Yellowstone</strain>
    </source>
</reference>
<keyword evidence="4 8" id="KW-0285">Flavoprotein</keyword>
<keyword evidence="10" id="KW-1185">Reference proteome</keyword>
<comment type="catalytic activity">
    <reaction evidence="7">
        <text>(6S)-5-methyl-5,6,7,8-tetrahydrofolate + NAD(+) = (6R)-5,10-methylene-5,6,7,8-tetrahydrofolate + NADH + H(+)</text>
        <dbReference type="Rhea" id="RHEA:19821"/>
        <dbReference type="ChEBI" id="CHEBI:15378"/>
        <dbReference type="ChEBI" id="CHEBI:15636"/>
        <dbReference type="ChEBI" id="CHEBI:18608"/>
        <dbReference type="ChEBI" id="CHEBI:57540"/>
        <dbReference type="ChEBI" id="CHEBI:57945"/>
        <dbReference type="EC" id="1.5.1.54"/>
    </reaction>
    <physiologicalReaction direction="right-to-left" evidence="7">
        <dbReference type="Rhea" id="RHEA:19823"/>
    </physiologicalReaction>
</comment>
<dbReference type="PANTHER" id="PTHR45754">
    <property type="entry name" value="METHYLENETETRAHYDROFOLATE REDUCTASE"/>
    <property type="match status" value="1"/>
</dbReference>
<gene>
    <name evidence="9" type="ORF">E0L93_15565</name>
</gene>
<evidence type="ECO:0000256" key="1">
    <source>
        <dbReference type="ARBA" id="ARBA00001974"/>
    </source>
</evidence>
<evidence type="ECO:0000256" key="5">
    <source>
        <dbReference type="ARBA" id="ARBA00022827"/>
    </source>
</evidence>
<evidence type="ECO:0000313" key="9">
    <source>
        <dbReference type="EMBL" id="TCJ11885.1"/>
    </source>
</evidence>
<dbReference type="GO" id="GO:0071949">
    <property type="term" value="F:FAD binding"/>
    <property type="evidence" value="ECO:0007669"/>
    <property type="project" value="TreeGrafter"/>
</dbReference>
<dbReference type="InterPro" id="IPR003171">
    <property type="entry name" value="Mehydrof_redctse-like"/>
</dbReference>
<evidence type="ECO:0000256" key="2">
    <source>
        <dbReference type="ARBA" id="ARBA00004777"/>
    </source>
</evidence>
<keyword evidence="5 8" id="KW-0274">FAD</keyword>
<dbReference type="Proteomes" id="UP000295244">
    <property type="component" value="Unassembled WGS sequence"/>
</dbReference>
<dbReference type="PANTHER" id="PTHR45754:SF3">
    <property type="entry name" value="METHYLENETETRAHYDROFOLATE REDUCTASE (NADPH)"/>
    <property type="match status" value="1"/>
</dbReference>
<dbReference type="SUPFAM" id="SSF51730">
    <property type="entry name" value="FAD-linked oxidoreductase"/>
    <property type="match status" value="1"/>
</dbReference>